<dbReference type="AlphaFoldDB" id="A0A914VGJ5"/>
<organism evidence="2 3">
    <name type="scientific">Plectus sambesii</name>
    <dbReference type="NCBI Taxonomy" id="2011161"/>
    <lineage>
        <taxon>Eukaryota</taxon>
        <taxon>Metazoa</taxon>
        <taxon>Ecdysozoa</taxon>
        <taxon>Nematoda</taxon>
        <taxon>Chromadorea</taxon>
        <taxon>Plectida</taxon>
        <taxon>Plectina</taxon>
        <taxon>Plectoidea</taxon>
        <taxon>Plectidae</taxon>
        <taxon>Plectus</taxon>
    </lineage>
</organism>
<name>A0A914VGJ5_9BILA</name>
<accession>A0A914VGJ5</accession>
<sequence>MNGSNRKSGKFERVRSASEELPTPPGSAASVRRKQFAQKKATTAEGVRALLIRRLSSLHQQSVDISSSISALRKFHWMMSTNGAGSSQTAYSASFFDAYNWV</sequence>
<evidence type="ECO:0000313" key="3">
    <source>
        <dbReference type="WBParaSite" id="PSAMB.scaffold195size66990.g3138.t1"/>
    </source>
</evidence>
<dbReference type="WBParaSite" id="PSAMB.scaffold195size66990.g3138.t1">
    <property type="protein sequence ID" value="PSAMB.scaffold195size66990.g3138.t1"/>
    <property type="gene ID" value="PSAMB.scaffold195size66990.g3138"/>
</dbReference>
<keyword evidence="2" id="KW-1185">Reference proteome</keyword>
<feature type="compositionally biased region" description="Basic and acidic residues" evidence="1">
    <location>
        <begin position="9"/>
        <end position="18"/>
    </location>
</feature>
<proteinExistence type="predicted"/>
<feature type="region of interest" description="Disordered" evidence="1">
    <location>
        <begin position="1"/>
        <end position="42"/>
    </location>
</feature>
<evidence type="ECO:0000313" key="2">
    <source>
        <dbReference type="Proteomes" id="UP000887566"/>
    </source>
</evidence>
<reference evidence="3" key="1">
    <citation type="submission" date="2022-11" db="UniProtKB">
        <authorList>
            <consortium name="WormBaseParasite"/>
        </authorList>
    </citation>
    <scope>IDENTIFICATION</scope>
</reference>
<protein>
    <submittedName>
        <fullName evidence="3">Uncharacterized protein</fullName>
    </submittedName>
</protein>
<dbReference type="Proteomes" id="UP000887566">
    <property type="component" value="Unplaced"/>
</dbReference>
<evidence type="ECO:0000256" key="1">
    <source>
        <dbReference type="SAM" id="MobiDB-lite"/>
    </source>
</evidence>